<evidence type="ECO:0008006" key="3">
    <source>
        <dbReference type="Google" id="ProtNLM"/>
    </source>
</evidence>
<dbReference type="OrthoDB" id="1077582at2759"/>
<dbReference type="GO" id="GO:0008374">
    <property type="term" value="F:O-acyltransferase activity"/>
    <property type="evidence" value="ECO:0007669"/>
    <property type="project" value="InterPro"/>
</dbReference>
<dbReference type="eggNOG" id="ENOG502SS5M">
    <property type="taxonomic scope" value="Eukaryota"/>
</dbReference>
<dbReference type="VEuPathDB" id="FungiDB:sr12427"/>
<dbReference type="AlphaFoldDB" id="E6ZTH4"/>
<gene>
    <name evidence="1" type="ORF">sr12427</name>
</gene>
<dbReference type="EMBL" id="FQ311441">
    <property type="protein sequence ID" value="CBQ70531.1"/>
    <property type="molecule type" value="Genomic_DNA"/>
</dbReference>
<evidence type="ECO:0000313" key="1">
    <source>
        <dbReference type="EMBL" id="CBQ70531.1"/>
    </source>
</evidence>
<organism evidence="1 2">
    <name type="scientific">Sporisorium reilianum (strain SRZ2)</name>
    <name type="common">Maize head smut fungus</name>
    <dbReference type="NCBI Taxonomy" id="999809"/>
    <lineage>
        <taxon>Eukaryota</taxon>
        <taxon>Fungi</taxon>
        <taxon>Dikarya</taxon>
        <taxon>Basidiomycota</taxon>
        <taxon>Ustilaginomycotina</taxon>
        <taxon>Ustilaginomycetes</taxon>
        <taxon>Ustilaginales</taxon>
        <taxon>Ustilaginaceae</taxon>
        <taxon>Sporisorium</taxon>
    </lineage>
</organism>
<reference evidence="1 2" key="1">
    <citation type="journal article" date="2010" name="Science">
        <title>Pathogenicity determinants in smut fungi revealed by genome comparison.</title>
        <authorList>
            <person name="Schirawski J."/>
            <person name="Mannhaupt G."/>
            <person name="Muench K."/>
            <person name="Brefort T."/>
            <person name="Schipper K."/>
            <person name="Doehlemann G."/>
            <person name="Di Stasio M."/>
            <person name="Roessel N."/>
            <person name="Mendoza-Mendoza A."/>
            <person name="Pester D."/>
            <person name="Mueller O."/>
            <person name="Winterberg B."/>
            <person name="Meyer E."/>
            <person name="Ghareeb H."/>
            <person name="Wollenberg T."/>
            <person name="Muensterkoetter M."/>
            <person name="Wong P."/>
            <person name="Walter M."/>
            <person name="Stukenbrock E."/>
            <person name="Gueldener U."/>
            <person name="Kahmann R."/>
        </authorList>
    </citation>
    <scope>NUCLEOTIDE SEQUENCE [LARGE SCALE GENOMIC DNA]</scope>
    <source>
        <strain evidence="2">SRZ2</strain>
    </source>
</reference>
<sequence>MVFRTVAPASGGPLEVSWQTNFRPVIPSIALCVSWLFLLCLTLPSRAPSWRWIRLASFPALASIAIPITFNRTYTLGNPLRDLALPTITWTIMCKAVEICLVYSKGGPRPIRPFLPNTSEPVSQMEAANYAKYEWKPVDFPELLSWDRIIYAVDVLFLRRPGTSLISAKQGRALEWSQRGLNQWSRYLKLNKCRPQDIPAHSAVRRFGQPEMPLWTGLLQVLCVWMSFRWLYALAAPTSEMIDLMGFYLPVGSETARNLWHRILPSRFTQKHLVLLGVPTSVFELPLATRLVMVASAGGAIFLAPGFLEALVLKVWTPTPATCFLASFERPLTSPGLARLWARSWHATSQRDYLNLALVMPFSQNQVLQLLYVFFWSGVQHSWMLSRLRTSPSAKLDLATLTSAMIDPSMITFFLSQGAGILIERAALDALPPSWKKHRTTIAVAKRVWMFSVLLLPGCLFLDSILQKKLMTKDIIDGFSLRSLALMVEGQKYPVSS</sequence>
<name>E6ZTH4_SPORE</name>
<accession>E6ZTH4</accession>
<dbReference type="Proteomes" id="UP000008867">
    <property type="component" value="Chromosome 2"/>
</dbReference>
<protein>
    <recommendedName>
        <fullName evidence="3">Wax synthase domain-containing protein</fullName>
    </recommendedName>
</protein>
<dbReference type="InterPro" id="IPR044851">
    <property type="entry name" value="Wax_synthase"/>
</dbReference>
<keyword evidence="2" id="KW-1185">Reference proteome</keyword>
<dbReference type="PANTHER" id="PTHR31595">
    <property type="entry name" value="LONG-CHAIN-ALCOHOL O-FATTY-ACYLTRANSFERASE 3-RELATED"/>
    <property type="match status" value="1"/>
</dbReference>
<dbReference type="HOGENOM" id="CLU_026730_0_0_1"/>
<dbReference type="GO" id="GO:0006629">
    <property type="term" value="P:lipid metabolic process"/>
    <property type="evidence" value="ECO:0007669"/>
    <property type="project" value="InterPro"/>
</dbReference>
<proteinExistence type="predicted"/>
<dbReference type="PANTHER" id="PTHR31595:SF57">
    <property type="entry name" value="OS04G0481900 PROTEIN"/>
    <property type="match status" value="1"/>
</dbReference>
<evidence type="ECO:0000313" key="2">
    <source>
        <dbReference type="Proteomes" id="UP000008867"/>
    </source>
</evidence>